<dbReference type="SMART" id="SM00271">
    <property type="entry name" value="DnaJ"/>
    <property type="match status" value="1"/>
</dbReference>
<dbReference type="PROSITE" id="PS00636">
    <property type="entry name" value="DNAJ_1"/>
    <property type="match status" value="1"/>
</dbReference>
<proteinExistence type="inferred from homology"/>
<evidence type="ECO:0000313" key="18">
    <source>
        <dbReference type="EMBL" id="QAT62158.1"/>
    </source>
</evidence>
<comment type="similarity">
    <text evidence="12 14">Belongs to the DnaJ family.</text>
</comment>
<keyword evidence="6 14" id="KW-0677">Repeat</keyword>
<feature type="binding site" evidence="14">
    <location>
        <position position="146"/>
    </location>
    <ligand>
        <name>Zn(2+)</name>
        <dbReference type="ChEBI" id="CHEBI:29105"/>
        <label>1</label>
    </ligand>
</feature>
<dbReference type="GO" id="GO:0009408">
    <property type="term" value="P:response to heat"/>
    <property type="evidence" value="ECO:0007669"/>
    <property type="project" value="InterPro"/>
</dbReference>
<dbReference type="Gene3D" id="2.10.230.10">
    <property type="entry name" value="Heat shock protein DnaJ, cysteine-rich domain"/>
    <property type="match status" value="1"/>
</dbReference>
<dbReference type="Pfam" id="PF01556">
    <property type="entry name" value="DnaJ_C"/>
    <property type="match status" value="1"/>
</dbReference>
<dbReference type="CDD" id="cd10747">
    <property type="entry name" value="DnaJ_C"/>
    <property type="match status" value="1"/>
</dbReference>
<name>A0A410QE99_9FIRM</name>
<keyword evidence="9 14" id="KW-0346">Stress response</keyword>
<evidence type="ECO:0000256" key="3">
    <source>
        <dbReference type="ARBA" id="ARBA00022490"/>
    </source>
</evidence>
<keyword evidence="8 14" id="KW-0862">Zinc</keyword>
<evidence type="ECO:0000256" key="14">
    <source>
        <dbReference type="HAMAP-Rule" id="MF_01152"/>
    </source>
</evidence>
<dbReference type="InterPro" id="IPR036410">
    <property type="entry name" value="HSP_DnaJ_Cys-rich_dom_sf"/>
</dbReference>
<keyword evidence="7 14" id="KW-0863">Zinc-finger</keyword>
<dbReference type="FunFam" id="1.10.287.110:FF:000034">
    <property type="entry name" value="Chaperone protein DnaJ"/>
    <property type="match status" value="1"/>
</dbReference>
<dbReference type="EMBL" id="CP035282">
    <property type="protein sequence ID" value="QAT62158.1"/>
    <property type="molecule type" value="Genomic_DNA"/>
</dbReference>
<evidence type="ECO:0000256" key="5">
    <source>
        <dbReference type="ARBA" id="ARBA00022723"/>
    </source>
</evidence>
<dbReference type="SUPFAM" id="SSF49493">
    <property type="entry name" value="HSP40/DnaJ peptide-binding domain"/>
    <property type="match status" value="2"/>
</dbReference>
<dbReference type="InterPro" id="IPR002939">
    <property type="entry name" value="DnaJ_C"/>
</dbReference>
<comment type="cofactor">
    <cofactor evidence="14">
        <name>Zn(2+)</name>
        <dbReference type="ChEBI" id="CHEBI:29105"/>
    </cofactor>
    <text evidence="14">Binds 2 Zn(2+) ions per monomer.</text>
</comment>
<feature type="repeat" description="CXXCXGXG motif" evidence="14">
    <location>
        <begin position="189"/>
        <end position="196"/>
    </location>
</feature>
<accession>A0A410QE99</accession>
<keyword evidence="10 14" id="KW-0143">Chaperone</keyword>
<keyword evidence="3 14" id="KW-0963">Cytoplasm</keyword>
<evidence type="ECO:0000256" key="8">
    <source>
        <dbReference type="ARBA" id="ARBA00022833"/>
    </source>
</evidence>
<dbReference type="InterPro" id="IPR036869">
    <property type="entry name" value="J_dom_sf"/>
</dbReference>
<dbReference type="NCBIfam" id="TIGR02349">
    <property type="entry name" value="DnaJ_bact"/>
    <property type="match status" value="1"/>
</dbReference>
<dbReference type="InterPro" id="IPR008971">
    <property type="entry name" value="HSP40/DnaJ_pept-bd"/>
</dbReference>
<feature type="binding site" evidence="14">
    <location>
        <position position="203"/>
    </location>
    <ligand>
        <name>Zn(2+)</name>
        <dbReference type="ChEBI" id="CHEBI:29105"/>
        <label>1</label>
    </ligand>
</feature>
<feature type="repeat" description="CXXCXGXG motif" evidence="14">
    <location>
        <begin position="203"/>
        <end position="210"/>
    </location>
</feature>
<dbReference type="GO" id="GO:0008270">
    <property type="term" value="F:zinc ion binding"/>
    <property type="evidence" value="ECO:0007669"/>
    <property type="project" value="UniProtKB-UniRule"/>
</dbReference>
<dbReference type="RefSeq" id="WP_128752718.1">
    <property type="nucleotide sequence ID" value="NZ_CP035282.1"/>
</dbReference>
<dbReference type="PANTHER" id="PTHR43096">
    <property type="entry name" value="DNAJ HOMOLOG 1, MITOCHONDRIAL-RELATED"/>
    <property type="match status" value="1"/>
</dbReference>
<organism evidence="18 19">
    <name type="scientific">Acidilutibacter cellobiosedens</name>
    <dbReference type="NCBI Taxonomy" id="2507161"/>
    <lineage>
        <taxon>Bacteria</taxon>
        <taxon>Bacillati</taxon>
        <taxon>Bacillota</taxon>
        <taxon>Tissierellia</taxon>
        <taxon>Tissierellales</taxon>
        <taxon>Acidilutibacteraceae</taxon>
        <taxon>Acidilutibacter</taxon>
    </lineage>
</organism>
<keyword evidence="19" id="KW-1185">Reference proteome</keyword>
<evidence type="ECO:0000313" key="19">
    <source>
        <dbReference type="Proteomes" id="UP000287969"/>
    </source>
</evidence>
<feature type="binding site" evidence="14">
    <location>
        <position position="163"/>
    </location>
    <ligand>
        <name>Zn(2+)</name>
        <dbReference type="ChEBI" id="CHEBI:29105"/>
        <label>2</label>
    </ligand>
</feature>
<dbReference type="GO" id="GO:0005737">
    <property type="term" value="C:cytoplasm"/>
    <property type="evidence" value="ECO:0007669"/>
    <property type="project" value="UniProtKB-SubCell"/>
</dbReference>
<dbReference type="GO" id="GO:0042026">
    <property type="term" value="P:protein refolding"/>
    <property type="evidence" value="ECO:0007669"/>
    <property type="project" value="TreeGrafter"/>
</dbReference>
<feature type="repeat" description="CXXCXGXG motif" evidence="14">
    <location>
        <begin position="163"/>
        <end position="170"/>
    </location>
</feature>
<dbReference type="PRINTS" id="PR00625">
    <property type="entry name" value="JDOMAIN"/>
</dbReference>
<dbReference type="Proteomes" id="UP000287969">
    <property type="component" value="Chromosome"/>
</dbReference>
<dbReference type="Gene3D" id="2.60.260.20">
    <property type="entry name" value="Urease metallochaperone UreE, N-terminal domain"/>
    <property type="match status" value="2"/>
</dbReference>
<feature type="binding site" evidence="14">
    <location>
        <position position="206"/>
    </location>
    <ligand>
        <name>Zn(2+)</name>
        <dbReference type="ChEBI" id="CHEBI:29105"/>
        <label>1</label>
    </ligand>
</feature>
<evidence type="ECO:0000256" key="7">
    <source>
        <dbReference type="ARBA" id="ARBA00022771"/>
    </source>
</evidence>
<dbReference type="PROSITE" id="PS51188">
    <property type="entry name" value="ZF_CR"/>
    <property type="match status" value="1"/>
</dbReference>
<keyword evidence="5 14" id="KW-0479">Metal-binding</keyword>
<protein>
    <recommendedName>
        <fullName evidence="13 14">Chaperone protein DnaJ</fullName>
    </recommendedName>
</protein>
<dbReference type="SUPFAM" id="SSF46565">
    <property type="entry name" value="Chaperone J-domain"/>
    <property type="match status" value="1"/>
</dbReference>
<comment type="function">
    <text evidence="11 14">Participates actively in the response to hyperosmotic and heat shock by preventing the aggregation of stress-denatured proteins and by disaggregating proteins, also in an autonomous, DnaK-independent fashion. Unfolded proteins bind initially to DnaJ; upon interaction with the DnaJ-bound protein, DnaK hydrolyzes its bound ATP, resulting in the formation of a stable complex. GrpE releases ADP from DnaK; ATP binding to DnaK triggers the release of the substrate protein, thus completing the reaction cycle. Several rounds of ATP-dependent interactions between DnaJ, DnaK and GrpE are required for fully efficient folding. Also involved, together with DnaK and GrpE, in the DNA replication of plasmids through activation of initiation proteins.</text>
</comment>
<evidence type="ECO:0000256" key="9">
    <source>
        <dbReference type="ARBA" id="ARBA00023016"/>
    </source>
</evidence>
<dbReference type="FunFam" id="2.60.260.20:FF:000004">
    <property type="entry name" value="Molecular chaperone DnaJ"/>
    <property type="match status" value="1"/>
</dbReference>
<dbReference type="InterPro" id="IPR001623">
    <property type="entry name" value="DnaJ_domain"/>
</dbReference>
<dbReference type="GO" id="GO:0051082">
    <property type="term" value="F:unfolded protein binding"/>
    <property type="evidence" value="ECO:0007669"/>
    <property type="project" value="UniProtKB-UniRule"/>
</dbReference>
<evidence type="ECO:0000256" key="2">
    <source>
        <dbReference type="ARBA" id="ARBA00011738"/>
    </source>
</evidence>
<keyword evidence="4 14" id="KW-0235">DNA replication</keyword>
<evidence type="ECO:0000256" key="10">
    <source>
        <dbReference type="ARBA" id="ARBA00023186"/>
    </source>
</evidence>
<evidence type="ECO:0000256" key="11">
    <source>
        <dbReference type="ARBA" id="ARBA00053423"/>
    </source>
</evidence>
<evidence type="ECO:0000256" key="1">
    <source>
        <dbReference type="ARBA" id="ARBA00004496"/>
    </source>
</evidence>
<evidence type="ECO:0000256" key="15">
    <source>
        <dbReference type="PROSITE-ProRule" id="PRU00546"/>
    </source>
</evidence>
<feature type="binding site" evidence="14">
    <location>
        <position position="166"/>
    </location>
    <ligand>
        <name>Zn(2+)</name>
        <dbReference type="ChEBI" id="CHEBI:29105"/>
        <label>2</label>
    </ligand>
</feature>
<dbReference type="GO" id="GO:0031072">
    <property type="term" value="F:heat shock protein binding"/>
    <property type="evidence" value="ECO:0007669"/>
    <property type="project" value="InterPro"/>
</dbReference>
<feature type="binding site" evidence="14">
    <location>
        <position position="149"/>
    </location>
    <ligand>
        <name>Zn(2+)</name>
        <dbReference type="ChEBI" id="CHEBI:29105"/>
        <label>1</label>
    </ligand>
</feature>
<dbReference type="GO" id="GO:0005524">
    <property type="term" value="F:ATP binding"/>
    <property type="evidence" value="ECO:0007669"/>
    <property type="project" value="InterPro"/>
</dbReference>
<evidence type="ECO:0000256" key="4">
    <source>
        <dbReference type="ARBA" id="ARBA00022705"/>
    </source>
</evidence>
<feature type="repeat" description="CXXCXGXG motif" evidence="14">
    <location>
        <begin position="146"/>
        <end position="153"/>
    </location>
</feature>
<feature type="binding site" evidence="14">
    <location>
        <position position="189"/>
    </location>
    <ligand>
        <name>Zn(2+)</name>
        <dbReference type="ChEBI" id="CHEBI:29105"/>
        <label>2</label>
    </ligand>
</feature>
<evidence type="ECO:0000259" key="17">
    <source>
        <dbReference type="PROSITE" id="PS51188"/>
    </source>
</evidence>
<dbReference type="InterPro" id="IPR001305">
    <property type="entry name" value="HSP_DnaJ_Cys-rich_dom"/>
</dbReference>
<gene>
    <name evidence="14 18" type="primary">dnaJ</name>
    <name evidence="18" type="ORF">EQM13_11450</name>
</gene>
<reference evidence="19" key="1">
    <citation type="submission" date="2019-01" db="EMBL/GenBank/DDBJ databases">
        <title>Draft genomes of a novel of Sporanaerobacter strains.</title>
        <authorList>
            <person name="Ma S."/>
        </authorList>
    </citation>
    <scope>NUCLEOTIDE SEQUENCE [LARGE SCALE GENOMIC DNA]</scope>
    <source>
        <strain evidence="19">NJN-17</strain>
    </source>
</reference>
<feature type="zinc finger region" description="CR-type" evidence="15">
    <location>
        <begin position="133"/>
        <end position="215"/>
    </location>
</feature>
<dbReference type="InterPro" id="IPR012724">
    <property type="entry name" value="DnaJ"/>
</dbReference>
<dbReference type="Pfam" id="PF00684">
    <property type="entry name" value="DnaJ_CXXCXGXG"/>
    <property type="match status" value="1"/>
</dbReference>
<comment type="domain">
    <text evidence="14">The J domain is necessary and sufficient to stimulate DnaK ATPase activity. Zinc center 1 plays an important role in the autonomous, DnaK-independent chaperone activity of DnaJ. Zinc center 2 is essential for interaction with DnaK and for DnaJ activity.</text>
</comment>
<dbReference type="PROSITE" id="PS50076">
    <property type="entry name" value="DNAJ_2"/>
    <property type="match status" value="1"/>
</dbReference>
<dbReference type="HAMAP" id="MF_01152">
    <property type="entry name" value="DnaJ"/>
    <property type="match status" value="1"/>
</dbReference>
<dbReference type="CDD" id="cd06257">
    <property type="entry name" value="DnaJ"/>
    <property type="match status" value="1"/>
</dbReference>
<sequence>MAKKDYYEILNVSKNATQDEIKKSFRILAKKYHPDLNPNNKEAEQKFKEINEAYEVLSDPNKRSRYDTFGEEGVNGQQTGGFGQGFGGFEDIFGDIFDAFGGGFTSSTKRQGPRKGADLRYNLDLDFLEAVFGTEKEVKIRKTQKCSNCNGTGAKPGTGKETCHKCHGTGEVRFTQSTPFGQFVRVATCDECGGTGEIIREKCNVCGGTGKETKTKKIKIKVPAGVNTGSVISIKGEGEAGDRGGPEGDLYVYLNVREDKLFTREGNDIFCEIPVSFVQSALGAEIEVPTLEGKIKYVIPEGTQTGTQFKLKNKGVPNVRGYGRGDFYFKIKVEVPRKLTEKQKQILMEFAEESGENIRGEKKGFFDKVKDAFGN</sequence>
<dbReference type="NCBIfam" id="NF008035">
    <property type="entry name" value="PRK10767.1"/>
    <property type="match status" value="1"/>
</dbReference>
<dbReference type="AlphaFoldDB" id="A0A410QE99"/>
<dbReference type="InterPro" id="IPR018253">
    <property type="entry name" value="DnaJ_domain_CS"/>
</dbReference>
<dbReference type="Pfam" id="PF00226">
    <property type="entry name" value="DnaJ"/>
    <property type="match status" value="1"/>
</dbReference>
<dbReference type="OrthoDB" id="9779889at2"/>
<dbReference type="CDD" id="cd10719">
    <property type="entry name" value="DnaJ_zf"/>
    <property type="match status" value="1"/>
</dbReference>
<evidence type="ECO:0000256" key="13">
    <source>
        <dbReference type="ARBA" id="ARBA00067609"/>
    </source>
</evidence>
<evidence type="ECO:0000259" key="16">
    <source>
        <dbReference type="PROSITE" id="PS50076"/>
    </source>
</evidence>
<evidence type="ECO:0000256" key="12">
    <source>
        <dbReference type="ARBA" id="ARBA00061004"/>
    </source>
</evidence>
<evidence type="ECO:0000256" key="6">
    <source>
        <dbReference type="ARBA" id="ARBA00022737"/>
    </source>
</evidence>
<dbReference type="PANTHER" id="PTHR43096:SF48">
    <property type="entry name" value="CHAPERONE PROTEIN DNAJ"/>
    <property type="match status" value="1"/>
</dbReference>
<feature type="domain" description="CR-type" evidence="17">
    <location>
        <begin position="133"/>
        <end position="215"/>
    </location>
</feature>
<dbReference type="GO" id="GO:0006260">
    <property type="term" value="P:DNA replication"/>
    <property type="evidence" value="ECO:0007669"/>
    <property type="project" value="UniProtKB-KW"/>
</dbReference>
<dbReference type="FunFam" id="2.10.230.10:FF:000002">
    <property type="entry name" value="Molecular chaperone DnaJ"/>
    <property type="match status" value="1"/>
</dbReference>
<feature type="domain" description="J" evidence="16">
    <location>
        <begin position="5"/>
        <end position="70"/>
    </location>
</feature>
<comment type="subunit">
    <text evidence="2 14">Homodimer.</text>
</comment>
<dbReference type="SUPFAM" id="SSF57938">
    <property type="entry name" value="DnaJ/Hsp40 cysteine-rich domain"/>
    <property type="match status" value="1"/>
</dbReference>
<dbReference type="Gene3D" id="1.10.287.110">
    <property type="entry name" value="DnaJ domain"/>
    <property type="match status" value="1"/>
</dbReference>
<feature type="binding site" evidence="14">
    <location>
        <position position="192"/>
    </location>
    <ligand>
        <name>Zn(2+)</name>
        <dbReference type="ChEBI" id="CHEBI:29105"/>
        <label>2</label>
    </ligand>
</feature>
<comment type="subcellular location">
    <subcellularLocation>
        <location evidence="1 14">Cytoplasm</location>
    </subcellularLocation>
</comment>
<dbReference type="KEGG" id="spoa:EQM13_11450"/>